<comment type="caution">
    <text evidence="2">The sequence shown here is derived from an EMBL/GenBank/DDBJ whole genome shotgun (WGS) entry which is preliminary data.</text>
</comment>
<keyword evidence="1" id="KW-0472">Membrane</keyword>
<sequence length="60" mass="6901">METIEMAQAIAALMQSISIAGVLAWGWVSERKRADRLESNIVEDWKRQNDREPFQSDPPQ</sequence>
<evidence type="ECO:0000313" key="2">
    <source>
        <dbReference type="EMBL" id="KKK75378.1"/>
    </source>
</evidence>
<accession>A0A0F8Y281</accession>
<evidence type="ECO:0000256" key="1">
    <source>
        <dbReference type="SAM" id="Phobius"/>
    </source>
</evidence>
<gene>
    <name evidence="2" type="ORF">LCGC14_2874300</name>
</gene>
<proteinExistence type="predicted"/>
<dbReference type="EMBL" id="LAZR01055895">
    <property type="protein sequence ID" value="KKK75378.1"/>
    <property type="molecule type" value="Genomic_DNA"/>
</dbReference>
<organism evidence="2">
    <name type="scientific">marine sediment metagenome</name>
    <dbReference type="NCBI Taxonomy" id="412755"/>
    <lineage>
        <taxon>unclassified sequences</taxon>
        <taxon>metagenomes</taxon>
        <taxon>ecological metagenomes</taxon>
    </lineage>
</organism>
<dbReference type="AlphaFoldDB" id="A0A0F8Y281"/>
<keyword evidence="1" id="KW-0812">Transmembrane</keyword>
<protein>
    <submittedName>
        <fullName evidence="2">Uncharacterized protein</fullName>
    </submittedName>
</protein>
<feature type="transmembrane region" description="Helical" evidence="1">
    <location>
        <begin position="6"/>
        <end position="28"/>
    </location>
</feature>
<keyword evidence="1" id="KW-1133">Transmembrane helix</keyword>
<reference evidence="2" key="1">
    <citation type="journal article" date="2015" name="Nature">
        <title>Complex archaea that bridge the gap between prokaryotes and eukaryotes.</title>
        <authorList>
            <person name="Spang A."/>
            <person name="Saw J.H."/>
            <person name="Jorgensen S.L."/>
            <person name="Zaremba-Niedzwiedzka K."/>
            <person name="Martijn J."/>
            <person name="Lind A.E."/>
            <person name="van Eijk R."/>
            <person name="Schleper C."/>
            <person name="Guy L."/>
            <person name="Ettema T.J."/>
        </authorList>
    </citation>
    <scope>NUCLEOTIDE SEQUENCE</scope>
</reference>
<name>A0A0F8Y281_9ZZZZ</name>